<dbReference type="Proteomes" id="UP000288716">
    <property type="component" value="Unassembled WGS sequence"/>
</dbReference>
<dbReference type="GO" id="GO:0000978">
    <property type="term" value="F:RNA polymerase II cis-regulatory region sequence-specific DNA binding"/>
    <property type="evidence" value="ECO:0007669"/>
    <property type="project" value="TreeGrafter"/>
</dbReference>
<protein>
    <submittedName>
        <fullName evidence="8">Transcription factor 12-like isoform X4</fullName>
    </submittedName>
</protein>
<feature type="compositionally biased region" description="Low complexity" evidence="6">
    <location>
        <begin position="301"/>
        <end position="319"/>
    </location>
</feature>
<dbReference type="FunFam" id="4.10.280.10:FF:000001">
    <property type="entry name" value="Putative transcription factor 12"/>
    <property type="match status" value="1"/>
</dbReference>
<feature type="region of interest" description="Disordered" evidence="6">
    <location>
        <begin position="295"/>
        <end position="340"/>
    </location>
</feature>
<feature type="compositionally biased region" description="Low complexity" evidence="6">
    <location>
        <begin position="466"/>
        <end position="477"/>
    </location>
</feature>
<comment type="subcellular location">
    <subcellularLocation>
        <location evidence="1">Nucleus</location>
    </subcellularLocation>
</comment>
<gene>
    <name evidence="8" type="ORF">B4U80_10902</name>
</gene>
<evidence type="ECO:0000256" key="6">
    <source>
        <dbReference type="SAM" id="MobiDB-lite"/>
    </source>
</evidence>
<feature type="compositionally biased region" description="Polar residues" evidence="6">
    <location>
        <begin position="450"/>
        <end position="460"/>
    </location>
</feature>
<feature type="compositionally biased region" description="Low complexity" evidence="6">
    <location>
        <begin position="430"/>
        <end position="443"/>
    </location>
</feature>
<dbReference type="VEuPathDB" id="VectorBase:LDEU005429"/>
<keyword evidence="3" id="KW-0238">DNA-binding</keyword>
<dbReference type="CDD" id="cd18943">
    <property type="entry name" value="bHLH_E-protein_E47-like"/>
    <property type="match status" value="1"/>
</dbReference>
<keyword evidence="4" id="KW-0804">Transcription</keyword>
<feature type="compositionally biased region" description="Polar residues" evidence="6">
    <location>
        <begin position="321"/>
        <end position="336"/>
    </location>
</feature>
<feature type="compositionally biased region" description="Polar residues" evidence="6">
    <location>
        <begin position="154"/>
        <end position="167"/>
    </location>
</feature>
<dbReference type="EMBL" id="NCKV01002611">
    <property type="protein sequence ID" value="RWS26612.1"/>
    <property type="molecule type" value="Genomic_DNA"/>
</dbReference>
<dbReference type="GO" id="GO:0000981">
    <property type="term" value="F:DNA-binding transcription factor activity, RNA polymerase II-specific"/>
    <property type="evidence" value="ECO:0007669"/>
    <property type="project" value="TreeGrafter"/>
</dbReference>
<feature type="compositionally biased region" description="Polar residues" evidence="6">
    <location>
        <begin position="478"/>
        <end position="492"/>
    </location>
</feature>
<reference evidence="8 9" key="1">
    <citation type="journal article" date="2018" name="Gigascience">
        <title>Genomes of trombidid mites reveal novel predicted allergens and laterally-transferred genes associated with secondary metabolism.</title>
        <authorList>
            <person name="Dong X."/>
            <person name="Chaisiri K."/>
            <person name="Xia D."/>
            <person name="Armstrong S.D."/>
            <person name="Fang Y."/>
            <person name="Donnelly M.J."/>
            <person name="Kadowaki T."/>
            <person name="McGarry J.W."/>
            <person name="Darby A.C."/>
            <person name="Makepeace B.L."/>
        </authorList>
    </citation>
    <scope>NUCLEOTIDE SEQUENCE [LARGE SCALE GENOMIC DNA]</scope>
    <source>
        <strain evidence="8">UoL-UT</strain>
    </source>
</reference>
<dbReference type="GO" id="GO:0005634">
    <property type="term" value="C:nucleus"/>
    <property type="evidence" value="ECO:0007669"/>
    <property type="project" value="UniProtKB-SubCell"/>
</dbReference>
<dbReference type="PANTHER" id="PTHR11793">
    <property type="entry name" value="BASIC HELIX-LOOP-HELIX TRANSCRIPTION FACTOR"/>
    <property type="match status" value="1"/>
</dbReference>
<feature type="region of interest" description="Disordered" evidence="6">
    <location>
        <begin position="430"/>
        <end position="532"/>
    </location>
</feature>
<evidence type="ECO:0000256" key="3">
    <source>
        <dbReference type="ARBA" id="ARBA00023125"/>
    </source>
</evidence>
<organism evidence="8 9">
    <name type="scientific">Leptotrombidium deliense</name>
    <dbReference type="NCBI Taxonomy" id="299467"/>
    <lineage>
        <taxon>Eukaryota</taxon>
        <taxon>Metazoa</taxon>
        <taxon>Ecdysozoa</taxon>
        <taxon>Arthropoda</taxon>
        <taxon>Chelicerata</taxon>
        <taxon>Arachnida</taxon>
        <taxon>Acari</taxon>
        <taxon>Acariformes</taxon>
        <taxon>Trombidiformes</taxon>
        <taxon>Prostigmata</taxon>
        <taxon>Anystina</taxon>
        <taxon>Parasitengona</taxon>
        <taxon>Trombiculoidea</taxon>
        <taxon>Trombiculidae</taxon>
        <taxon>Leptotrombidium</taxon>
    </lineage>
</organism>
<feature type="compositionally biased region" description="Low complexity" evidence="6">
    <location>
        <begin position="642"/>
        <end position="654"/>
    </location>
</feature>
<evidence type="ECO:0000313" key="8">
    <source>
        <dbReference type="EMBL" id="RWS26612.1"/>
    </source>
</evidence>
<feature type="compositionally biased region" description="Low complexity" evidence="6">
    <location>
        <begin position="132"/>
        <end position="142"/>
    </location>
</feature>
<feature type="region of interest" description="Disordered" evidence="6">
    <location>
        <begin position="57"/>
        <end position="115"/>
    </location>
</feature>
<dbReference type="GO" id="GO:0000785">
    <property type="term" value="C:chromatin"/>
    <property type="evidence" value="ECO:0007669"/>
    <property type="project" value="TreeGrafter"/>
</dbReference>
<dbReference type="InterPro" id="IPR051098">
    <property type="entry name" value="NeuroDiff_E-box_TFs"/>
</dbReference>
<feature type="compositionally biased region" description="Basic and acidic residues" evidence="6">
    <location>
        <begin position="517"/>
        <end position="532"/>
    </location>
</feature>
<evidence type="ECO:0000313" key="9">
    <source>
        <dbReference type="Proteomes" id="UP000288716"/>
    </source>
</evidence>
<keyword evidence="5" id="KW-0539">Nucleus</keyword>
<comment type="caution">
    <text evidence="8">The sequence shown here is derived from an EMBL/GenBank/DDBJ whole genome shotgun (WGS) entry which is preliminary data.</text>
</comment>
<evidence type="ECO:0000256" key="4">
    <source>
        <dbReference type="ARBA" id="ARBA00023163"/>
    </source>
</evidence>
<keyword evidence="9" id="KW-1185">Reference proteome</keyword>
<proteinExistence type="predicted"/>
<dbReference type="Pfam" id="PF00010">
    <property type="entry name" value="HLH"/>
    <property type="match status" value="1"/>
</dbReference>
<evidence type="ECO:0000256" key="1">
    <source>
        <dbReference type="ARBA" id="ARBA00004123"/>
    </source>
</evidence>
<evidence type="ECO:0000256" key="5">
    <source>
        <dbReference type="ARBA" id="ARBA00023242"/>
    </source>
</evidence>
<evidence type="ECO:0000256" key="2">
    <source>
        <dbReference type="ARBA" id="ARBA00023015"/>
    </source>
</evidence>
<dbReference type="InterPro" id="IPR036638">
    <property type="entry name" value="HLH_DNA-bd_sf"/>
</dbReference>
<feature type="region of interest" description="Disordered" evidence="6">
    <location>
        <begin position="236"/>
        <end position="278"/>
    </location>
</feature>
<dbReference type="InterPro" id="IPR011598">
    <property type="entry name" value="bHLH_dom"/>
</dbReference>
<accession>A0A443SGK4</accession>
<feature type="compositionally biased region" description="Basic and acidic residues" evidence="6">
    <location>
        <begin position="596"/>
        <end position="607"/>
    </location>
</feature>
<dbReference type="AlphaFoldDB" id="A0A443SGK4"/>
<feature type="domain" description="BHLH" evidence="7">
    <location>
        <begin position="526"/>
        <end position="579"/>
    </location>
</feature>
<feature type="compositionally biased region" description="Polar residues" evidence="6">
    <location>
        <begin position="22"/>
        <end position="34"/>
    </location>
</feature>
<evidence type="ECO:0000259" key="7">
    <source>
        <dbReference type="PROSITE" id="PS50888"/>
    </source>
</evidence>
<dbReference type="OrthoDB" id="10034090at2759"/>
<sequence length="654" mass="69351">MFSYLEKSINHREMPFNHGMPYQQSPHGQDSSEVLLTAGPPHQSLGALQAGIVAHHYSEGSSSSGAAHSHHSHHLSSNASTGGPPNDSSYYPPGPPYCDTSASTRVKRKRGEVLDSTDDPLAVDWSAYGSESAAGSSVAGPSPYDPPDTRTLFAPSNGNAPQSNQTTKSLYASESYTNYLDGNEPWNGSQTSTYNPFTTGASSIASGLPGGPPAPAYIHDAMYDSSLLSSLPPMSSFRGAAPPPPSAVGYHHSSGSEQTTAGTPSSGPSLVSLGSQPTSDPLGKALASIYTNSATSGAEHGSSSYSGSAGSTPVSSPPSWTRVSTTTTFAPSTESPSAGHLHTLQSAPIEDRLEEAIHILRDHAEVGATRCTLAPFRQHSRGVMEERLDDAINILKTHAETPNYSHLTQLECHVVSYADVYQCLKYFTQPSPSSSDPGQSVSGAMRASMTPVSTQPSSVPQRDESATNSTSLAAATTGKKSTSRSVPNTPANNGAPVVKGSKRSRSSSSSGDEDDPPEIKAEREKERRQANNARERIRVRDINEAFKELGRMCMIHLKQDKAQTKLNILHQAVEVITSLEHQVRERNMNPKNACLKRREEEKSEEAGSNKYSPLHHTAHIGPSSGPIPPNGGNLTGLALDPSRISSVSSQSHQN</sequence>
<dbReference type="Gene3D" id="4.10.280.10">
    <property type="entry name" value="Helix-loop-helix DNA-binding domain"/>
    <property type="match status" value="1"/>
</dbReference>
<dbReference type="GO" id="GO:0005667">
    <property type="term" value="C:transcription regulator complex"/>
    <property type="evidence" value="ECO:0007669"/>
    <property type="project" value="TreeGrafter"/>
</dbReference>
<keyword evidence="2" id="KW-0805">Transcription regulation</keyword>
<feature type="region of interest" description="Disordered" evidence="6">
    <location>
        <begin position="15"/>
        <end position="43"/>
    </location>
</feature>
<dbReference type="STRING" id="299467.A0A443SGK4"/>
<feature type="compositionally biased region" description="Low complexity" evidence="6">
    <location>
        <begin position="264"/>
        <end position="275"/>
    </location>
</feature>
<dbReference type="SUPFAM" id="SSF47459">
    <property type="entry name" value="HLH, helix-loop-helix DNA-binding domain"/>
    <property type="match status" value="1"/>
</dbReference>
<feature type="region of interest" description="Disordered" evidence="6">
    <location>
        <begin position="132"/>
        <end position="167"/>
    </location>
</feature>
<dbReference type="SMART" id="SM00353">
    <property type="entry name" value="HLH"/>
    <property type="match status" value="1"/>
</dbReference>
<dbReference type="PROSITE" id="PS50888">
    <property type="entry name" value="BHLH"/>
    <property type="match status" value="1"/>
</dbReference>
<feature type="region of interest" description="Disordered" evidence="6">
    <location>
        <begin position="591"/>
        <end position="654"/>
    </location>
</feature>
<dbReference type="GO" id="GO:0046983">
    <property type="term" value="F:protein dimerization activity"/>
    <property type="evidence" value="ECO:0007669"/>
    <property type="project" value="InterPro"/>
</dbReference>
<dbReference type="PANTHER" id="PTHR11793:SF13">
    <property type="entry name" value="PROTEIN DAUGHTERLESS"/>
    <property type="match status" value="1"/>
</dbReference>
<name>A0A443SGK4_9ACAR</name>
<feature type="compositionally biased region" description="Polar residues" evidence="6">
    <location>
        <begin position="253"/>
        <end position="263"/>
    </location>
</feature>